<comment type="cofactor">
    <cofactor evidence="1">
        <name>Mg(2+)</name>
        <dbReference type="ChEBI" id="CHEBI:18420"/>
    </cofactor>
</comment>
<dbReference type="SUPFAM" id="SSF52172">
    <property type="entry name" value="CheY-like"/>
    <property type="match status" value="2"/>
</dbReference>
<feature type="domain" description="GGDEF" evidence="8">
    <location>
        <begin position="416"/>
        <end position="550"/>
    </location>
</feature>
<dbReference type="InterPro" id="IPR029787">
    <property type="entry name" value="Nucleotide_cyclase"/>
</dbReference>
<evidence type="ECO:0000259" key="9">
    <source>
        <dbReference type="PROSITE" id="PS50894"/>
    </source>
</evidence>
<dbReference type="SUPFAM" id="SSF55073">
    <property type="entry name" value="Nucleotide cyclase"/>
    <property type="match status" value="1"/>
</dbReference>
<comment type="caution">
    <text evidence="10">The sequence shown here is derived from an EMBL/GenBank/DDBJ whole genome shotgun (WGS) entry which is preliminary data.</text>
</comment>
<evidence type="ECO:0000256" key="5">
    <source>
        <dbReference type="PROSITE-ProRule" id="PRU00110"/>
    </source>
</evidence>
<dbReference type="PROSITE" id="PS50110">
    <property type="entry name" value="RESPONSE_REGULATORY"/>
    <property type="match status" value="2"/>
</dbReference>
<dbReference type="InterPro" id="IPR001789">
    <property type="entry name" value="Sig_transdc_resp-reg_receiver"/>
</dbReference>
<dbReference type="Pfam" id="PF01627">
    <property type="entry name" value="Hpt"/>
    <property type="match status" value="1"/>
</dbReference>
<dbReference type="Gene3D" id="3.30.70.270">
    <property type="match status" value="1"/>
</dbReference>
<dbReference type="CDD" id="cd00156">
    <property type="entry name" value="REC"/>
    <property type="match status" value="2"/>
</dbReference>
<comment type="catalytic activity">
    <reaction evidence="4">
        <text>2 GTP = 3',3'-c-di-GMP + 2 diphosphate</text>
        <dbReference type="Rhea" id="RHEA:24898"/>
        <dbReference type="ChEBI" id="CHEBI:33019"/>
        <dbReference type="ChEBI" id="CHEBI:37565"/>
        <dbReference type="ChEBI" id="CHEBI:58805"/>
        <dbReference type="EC" id="2.7.7.65"/>
    </reaction>
</comment>
<evidence type="ECO:0000259" key="8">
    <source>
        <dbReference type="PROSITE" id="PS50887"/>
    </source>
</evidence>
<evidence type="ECO:0000256" key="1">
    <source>
        <dbReference type="ARBA" id="ARBA00001946"/>
    </source>
</evidence>
<sequence length="556" mass="62688">MSNSSPPSSLTTRLEALKLAYSKRLDSELEQLRFLAKQITSKPNDTAYLEQLHSTLHTLAGSAGTFGFNQLGRQARLFEQQVQQELAKKHTDRQPLAVLEWVKQLALIVDSDTEPKTAVSFSTPNAETLIEKPKVWLIERDIILAEYTMQQLESFGFRVKHLKDADELEHHTSESPDLLLIDHNAGQTEALKSDPVAFWQQYLNAFSCPRLFMGVEETFTARLRALRSGGQAYFIKPLDIIKLSSYIIELTNTEQTAPERVLLIEDNQGLAQDYQTALGEAGMEVMVLERPETLFEAMSEFNPEIVLISLGFPDVSGVEIATLLRQTDRWRQLPIIYLAPHSTTHLQADPLITGADGLLTKPIDITLLIKLCRARVQQLREREQARTQDGLTQLLKHASIKEALHNQWLISKRQAQGYCVVMLDIDHFKRVNDTYGHSVGDVVIATTGTLLKQRFRRTDKLGRYGGEEFMLILLHCDLQQAEKMVNGLRQDFSAIQFSGGQQRFSCTISAGIVDSQQFPNDDAETLLNRADQALYLAKNRGRNRVCLATPEAISND</sequence>
<dbReference type="GO" id="GO:1902201">
    <property type="term" value="P:negative regulation of bacterial-type flagellum-dependent cell motility"/>
    <property type="evidence" value="ECO:0007669"/>
    <property type="project" value="TreeGrafter"/>
</dbReference>
<protein>
    <recommendedName>
        <fullName evidence="2">diguanylate cyclase</fullName>
        <ecNumber evidence="2">2.7.7.65</ecNumber>
    </recommendedName>
</protein>
<dbReference type="Pfam" id="PF00072">
    <property type="entry name" value="Response_reg"/>
    <property type="match status" value="1"/>
</dbReference>
<accession>A0A9X0RAQ8</accession>
<feature type="domain" description="Response regulatory" evidence="7">
    <location>
        <begin position="134"/>
        <end position="251"/>
    </location>
</feature>
<reference evidence="10" key="1">
    <citation type="submission" date="2020-08" db="EMBL/GenBank/DDBJ databases">
        <title>Genome Sequencing and Pan-Genome Analysis of Migratory bird Vibrio Strains, Inner Mongolia.</title>
        <authorList>
            <person name="Zheng L."/>
        </authorList>
    </citation>
    <scope>NUCLEOTIDE SEQUENCE</scope>
    <source>
        <strain evidence="10">M13F</strain>
    </source>
</reference>
<dbReference type="Proteomes" id="UP000615796">
    <property type="component" value="Unassembled WGS sequence"/>
</dbReference>
<dbReference type="InterPro" id="IPR050469">
    <property type="entry name" value="Diguanylate_Cyclase"/>
</dbReference>
<proteinExistence type="predicted"/>
<dbReference type="InterPro" id="IPR000160">
    <property type="entry name" value="GGDEF_dom"/>
</dbReference>
<dbReference type="PROSITE" id="PS50894">
    <property type="entry name" value="HPT"/>
    <property type="match status" value="1"/>
</dbReference>
<evidence type="ECO:0000313" key="11">
    <source>
        <dbReference type="Proteomes" id="UP000615796"/>
    </source>
</evidence>
<dbReference type="SMART" id="SM00448">
    <property type="entry name" value="REC"/>
    <property type="match status" value="2"/>
</dbReference>
<evidence type="ECO:0000256" key="2">
    <source>
        <dbReference type="ARBA" id="ARBA00012528"/>
    </source>
</evidence>
<dbReference type="PANTHER" id="PTHR45138:SF9">
    <property type="entry name" value="DIGUANYLATE CYCLASE DGCM-RELATED"/>
    <property type="match status" value="1"/>
</dbReference>
<feature type="modified residue" description="Phosphohistidine" evidence="5">
    <location>
        <position position="57"/>
    </location>
</feature>
<dbReference type="PROSITE" id="PS50887">
    <property type="entry name" value="GGDEF"/>
    <property type="match status" value="1"/>
</dbReference>
<keyword evidence="6" id="KW-0597">Phosphoprotein</keyword>
<dbReference type="GO" id="GO:0004672">
    <property type="term" value="F:protein kinase activity"/>
    <property type="evidence" value="ECO:0007669"/>
    <property type="project" value="UniProtKB-ARBA"/>
</dbReference>
<feature type="modified residue" description="4-aspartylphosphate" evidence="6">
    <location>
        <position position="182"/>
    </location>
</feature>
<evidence type="ECO:0000256" key="3">
    <source>
        <dbReference type="ARBA" id="ARBA00023012"/>
    </source>
</evidence>
<dbReference type="InterPro" id="IPR036641">
    <property type="entry name" value="HPT_dom_sf"/>
</dbReference>
<dbReference type="RefSeq" id="WP_187026909.1">
    <property type="nucleotide sequence ID" value="NZ_JACRUP010000015.1"/>
</dbReference>
<dbReference type="PANTHER" id="PTHR45138">
    <property type="entry name" value="REGULATORY COMPONENTS OF SENSORY TRANSDUCTION SYSTEM"/>
    <property type="match status" value="1"/>
</dbReference>
<dbReference type="InterPro" id="IPR043128">
    <property type="entry name" value="Rev_trsase/Diguanyl_cyclase"/>
</dbReference>
<organism evidence="10 11">
    <name type="scientific">Vibrio metschnikovii</name>
    <dbReference type="NCBI Taxonomy" id="28172"/>
    <lineage>
        <taxon>Bacteria</taxon>
        <taxon>Pseudomonadati</taxon>
        <taxon>Pseudomonadota</taxon>
        <taxon>Gammaproteobacteria</taxon>
        <taxon>Vibrionales</taxon>
        <taxon>Vibrionaceae</taxon>
        <taxon>Vibrio</taxon>
    </lineage>
</organism>
<dbReference type="Gene3D" id="1.20.120.160">
    <property type="entry name" value="HPT domain"/>
    <property type="match status" value="1"/>
</dbReference>
<dbReference type="AlphaFoldDB" id="A0A9X0RAQ8"/>
<dbReference type="EC" id="2.7.7.65" evidence="2"/>
<dbReference type="CDD" id="cd01949">
    <property type="entry name" value="GGDEF"/>
    <property type="match status" value="1"/>
</dbReference>
<dbReference type="EMBL" id="JACRUP010000015">
    <property type="protein sequence ID" value="MBC5852567.1"/>
    <property type="molecule type" value="Genomic_DNA"/>
</dbReference>
<gene>
    <name evidence="10" type="ORF">H8Q88_16820</name>
</gene>
<dbReference type="NCBIfam" id="TIGR00254">
    <property type="entry name" value="GGDEF"/>
    <property type="match status" value="1"/>
</dbReference>
<dbReference type="Pfam" id="PF00990">
    <property type="entry name" value="GGDEF"/>
    <property type="match status" value="1"/>
</dbReference>
<evidence type="ECO:0000256" key="4">
    <source>
        <dbReference type="ARBA" id="ARBA00034247"/>
    </source>
</evidence>
<comment type="caution">
    <text evidence="6">Lacks conserved residue(s) required for the propagation of feature annotation.</text>
</comment>
<evidence type="ECO:0000313" key="10">
    <source>
        <dbReference type="EMBL" id="MBC5852567.1"/>
    </source>
</evidence>
<dbReference type="SMART" id="SM00267">
    <property type="entry name" value="GGDEF"/>
    <property type="match status" value="1"/>
</dbReference>
<keyword evidence="11" id="KW-1185">Reference proteome</keyword>
<name>A0A9X0RAQ8_VIBME</name>
<feature type="domain" description="Response regulatory" evidence="7">
    <location>
        <begin position="260"/>
        <end position="376"/>
    </location>
</feature>
<evidence type="ECO:0000259" key="7">
    <source>
        <dbReference type="PROSITE" id="PS50110"/>
    </source>
</evidence>
<keyword evidence="3" id="KW-0902">Two-component regulatory system</keyword>
<dbReference type="GO" id="GO:0043709">
    <property type="term" value="P:cell adhesion involved in single-species biofilm formation"/>
    <property type="evidence" value="ECO:0007669"/>
    <property type="project" value="TreeGrafter"/>
</dbReference>
<feature type="domain" description="HPt" evidence="9">
    <location>
        <begin position="13"/>
        <end position="119"/>
    </location>
</feature>
<dbReference type="InterPro" id="IPR011006">
    <property type="entry name" value="CheY-like_superfamily"/>
</dbReference>
<dbReference type="Gene3D" id="3.40.50.2300">
    <property type="match status" value="2"/>
</dbReference>
<dbReference type="CDD" id="cd00088">
    <property type="entry name" value="HPT"/>
    <property type="match status" value="1"/>
</dbReference>
<dbReference type="SUPFAM" id="SSF47226">
    <property type="entry name" value="Histidine-containing phosphotransfer domain, HPT domain"/>
    <property type="match status" value="1"/>
</dbReference>
<dbReference type="GO" id="GO:0005886">
    <property type="term" value="C:plasma membrane"/>
    <property type="evidence" value="ECO:0007669"/>
    <property type="project" value="TreeGrafter"/>
</dbReference>
<dbReference type="InterPro" id="IPR008207">
    <property type="entry name" value="Sig_transdc_His_kin_Hpt_dom"/>
</dbReference>
<dbReference type="GO" id="GO:0000160">
    <property type="term" value="P:phosphorelay signal transduction system"/>
    <property type="evidence" value="ECO:0007669"/>
    <property type="project" value="UniProtKB-KW"/>
</dbReference>
<dbReference type="GO" id="GO:0052621">
    <property type="term" value="F:diguanylate cyclase activity"/>
    <property type="evidence" value="ECO:0007669"/>
    <property type="project" value="UniProtKB-EC"/>
</dbReference>
<dbReference type="FunFam" id="3.30.70.270:FF:000001">
    <property type="entry name" value="Diguanylate cyclase domain protein"/>
    <property type="match status" value="1"/>
</dbReference>
<evidence type="ECO:0000256" key="6">
    <source>
        <dbReference type="PROSITE-ProRule" id="PRU00169"/>
    </source>
</evidence>